<keyword evidence="3" id="KW-1185">Reference proteome</keyword>
<evidence type="ECO:0000313" key="2">
    <source>
        <dbReference type="EMBL" id="KAF2652048.1"/>
    </source>
</evidence>
<proteinExistence type="predicted"/>
<dbReference type="EMBL" id="MU004411">
    <property type="protein sequence ID" value="KAF2652048.1"/>
    <property type="molecule type" value="Genomic_DNA"/>
</dbReference>
<dbReference type="Proteomes" id="UP000799324">
    <property type="component" value="Unassembled WGS sequence"/>
</dbReference>
<accession>A0A6A6SZT7</accession>
<dbReference type="AlphaFoldDB" id="A0A6A6SZT7"/>
<reference evidence="2" key="1">
    <citation type="journal article" date="2020" name="Stud. Mycol.">
        <title>101 Dothideomycetes genomes: a test case for predicting lifestyles and emergence of pathogens.</title>
        <authorList>
            <person name="Haridas S."/>
            <person name="Albert R."/>
            <person name="Binder M."/>
            <person name="Bloem J."/>
            <person name="Labutti K."/>
            <person name="Salamov A."/>
            <person name="Andreopoulos B."/>
            <person name="Baker S."/>
            <person name="Barry K."/>
            <person name="Bills G."/>
            <person name="Bluhm B."/>
            <person name="Cannon C."/>
            <person name="Castanera R."/>
            <person name="Culley D."/>
            <person name="Daum C."/>
            <person name="Ezra D."/>
            <person name="Gonzalez J."/>
            <person name="Henrissat B."/>
            <person name="Kuo A."/>
            <person name="Liang C."/>
            <person name="Lipzen A."/>
            <person name="Lutzoni F."/>
            <person name="Magnuson J."/>
            <person name="Mondo S."/>
            <person name="Nolan M."/>
            <person name="Ohm R."/>
            <person name="Pangilinan J."/>
            <person name="Park H.-J."/>
            <person name="Ramirez L."/>
            <person name="Alfaro M."/>
            <person name="Sun H."/>
            <person name="Tritt A."/>
            <person name="Yoshinaga Y."/>
            <person name="Zwiers L.-H."/>
            <person name="Turgeon B."/>
            <person name="Goodwin S."/>
            <person name="Spatafora J."/>
            <person name="Crous P."/>
            <person name="Grigoriev I."/>
        </authorList>
    </citation>
    <scope>NUCLEOTIDE SEQUENCE</scope>
    <source>
        <strain evidence="2">CBS 122681</strain>
    </source>
</reference>
<feature type="transmembrane region" description="Helical" evidence="1">
    <location>
        <begin position="29"/>
        <end position="46"/>
    </location>
</feature>
<organism evidence="2 3">
    <name type="scientific">Lophiostoma macrostomum CBS 122681</name>
    <dbReference type="NCBI Taxonomy" id="1314788"/>
    <lineage>
        <taxon>Eukaryota</taxon>
        <taxon>Fungi</taxon>
        <taxon>Dikarya</taxon>
        <taxon>Ascomycota</taxon>
        <taxon>Pezizomycotina</taxon>
        <taxon>Dothideomycetes</taxon>
        <taxon>Pleosporomycetidae</taxon>
        <taxon>Pleosporales</taxon>
        <taxon>Lophiostomataceae</taxon>
        <taxon>Lophiostoma</taxon>
    </lineage>
</organism>
<protein>
    <submittedName>
        <fullName evidence="2">Uncharacterized protein</fullName>
    </submittedName>
</protein>
<keyword evidence="1" id="KW-0472">Membrane</keyword>
<keyword evidence="1" id="KW-0812">Transmembrane</keyword>
<feature type="transmembrane region" description="Helical" evidence="1">
    <location>
        <begin position="52"/>
        <end position="71"/>
    </location>
</feature>
<name>A0A6A6SZT7_9PLEO</name>
<evidence type="ECO:0000313" key="3">
    <source>
        <dbReference type="Proteomes" id="UP000799324"/>
    </source>
</evidence>
<sequence length="148" mass="16548">MFVLFLSDPLIFFTCIFHHYIMMLFSFRGIYILVFLSLGLPYLLYVPPTCTTVHYCLIIISLHFVSVSFTFRLPQTSLLFPSNPMTTGLLVGGEKGPGVVEAAGWLFEGIGRASPTPDCPRAALGLDADARLKRSPRLFVQLQRQFGI</sequence>
<keyword evidence="1" id="KW-1133">Transmembrane helix</keyword>
<evidence type="ECO:0000256" key="1">
    <source>
        <dbReference type="SAM" id="Phobius"/>
    </source>
</evidence>
<gene>
    <name evidence="2" type="ORF">K491DRAFT_70427</name>
</gene>